<reference evidence="3" key="2">
    <citation type="submission" date="2013-11" db="EMBL/GenBank/DDBJ databases">
        <title>The Genome Sequence of Phytophthora parasitica IAC_01/95.</title>
        <authorList>
            <consortium name="The Broad Institute Genomics Platform"/>
            <person name="Russ C."/>
            <person name="Tyler B."/>
            <person name="Panabieres F."/>
            <person name="Shan W."/>
            <person name="Tripathy S."/>
            <person name="Grunwald N."/>
            <person name="Machado M."/>
            <person name="Johnson C.S."/>
            <person name="Arredondo F."/>
            <person name="Hong C."/>
            <person name="Coffey M."/>
            <person name="Young S.K."/>
            <person name="Zeng Q."/>
            <person name="Gargeya S."/>
            <person name="Fitzgerald M."/>
            <person name="Abouelleil A."/>
            <person name="Alvarado L."/>
            <person name="Chapman S.B."/>
            <person name="Gainer-Dewar J."/>
            <person name="Goldberg J."/>
            <person name="Griggs A."/>
            <person name="Gujja S."/>
            <person name="Hansen M."/>
            <person name="Howarth C."/>
            <person name="Imamovic A."/>
            <person name="Ireland A."/>
            <person name="Larimer J."/>
            <person name="McCowan C."/>
            <person name="Murphy C."/>
            <person name="Pearson M."/>
            <person name="Poon T.W."/>
            <person name="Priest M."/>
            <person name="Roberts A."/>
            <person name="Saif S."/>
            <person name="Shea T."/>
            <person name="Sykes S."/>
            <person name="Wortman J."/>
            <person name="Nusbaum C."/>
            <person name="Birren B."/>
        </authorList>
    </citation>
    <scope>NUCLEOTIDE SEQUENCE [LARGE SCALE GENOMIC DNA]</scope>
    <source>
        <strain evidence="3">IAC_01/95</strain>
    </source>
</reference>
<sequence length="33" mass="3586">MPSGVASSKKGRRSLRGDAIPRADSHSNQYRPC</sequence>
<reference evidence="2" key="1">
    <citation type="submission" date="2013-11" db="EMBL/GenBank/DDBJ databases">
        <title>The Genome Sequence of Phytophthora parasitica CHvinca01.</title>
        <authorList>
            <consortium name="The Broad Institute Genomics Platform"/>
            <person name="Russ C."/>
            <person name="Tyler B."/>
            <person name="Panabieres F."/>
            <person name="Shan W."/>
            <person name="Tripathy S."/>
            <person name="Grunwald N."/>
            <person name="Machado M."/>
            <person name="Johnson C.S."/>
            <person name="Arredondo F."/>
            <person name="Hong C."/>
            <person name="Coffey M."/>
            <person name="Young S.K."/>
            <person name="Zeng Q."/>
            <person name="Gargeya S."/>
            <person name="Fitzgerald M."/>
            <person name="Abouelleil A."/>
            <person name="Alvarado L."/>
            <person name="Chapman S.B."/>
            <person name="Gainer-Dewar J."/>
            <person name="Goldberg J."/>
            <person name="Griggs A."/>
            <person name="Gujja S."/>
            <person name="Hansen M."/>
            <person name="Howarth C."/>
            <person name="Imamovic A."/>
            <person name="Ireland A."/>
            <person name="Larimer J."/>
            <person name="McCowan C."/>
            <person name="Murphy C."/>
            <person name="Pearson M."/>
            <person name="Poon T.W."/>
            <person name="Priest M."/>
            <person name="Roberts A."/>
            <person name="Saif S."/>
            <person name="Shea T."/>
            <person name="Sykes S."/>
            <person name="Wortman J."/>
            <person name="Nusbaum C."/>
            <person name="Birren B."/>
        </authorList>
    </citation>
    <scope>NUCLEOTIDE SEQUENCE [LARGE SCALE GENOMIC DNA]</scope>
    <source>
        <strain evidence="2">CHvinca01</strain>
    </source>
</reference>
<proteinExistence type="predicted"/>
<evidence type="ECO:0000313" key="3">
    <source>
        <dbReference type="EMBL" id="ETM38808.1"/>
    </source>
</evidence>
<name>W2MT53_PHYNI</name>
<evidence type="ECO:0000256" key="1">
    <source>
        <dbReference type="SAM" id="MobiDB-lite"/>
    </source>
</evidence>
<dbReference type="Proteomes" id="UP000054423">
    <property type="component" value="Unassembled WGS sequence"/>
</dbReference>
<feature type="region of interest" description="Disordered" evidence="1">
    <location>
        <begin position="1"/>
        <end position="33"/>
    </location>
</feature>
<protein>
    <submittedName>
        <fullName evidence="3">Uncharacterized protein</fullName>
    </submittedName>
</protein>
<organism evidence="3">
    <name type="scientific">Phytophthora nicotianae</name>
    <name type="common">Potato buckeye rot agent</name>
    <name type="synonym">Phytophthora parasitica</name>
    <dbReference type="NCBI Taxonomy" id="4792"/>
    <lineage>
        <taxon>Eukaryota</taxon>
        <taxon>Sar</taxon>
        <taxon>Stramenopiles</taxon>
        <taxon>Oomycota</taxon>
        <taxon>Peronosporomycetes</taxon>
        <taxon>Peronosporales</taxon>
        <taxon>Peronosporaceae</taxon>
        <taxon>Phytophthora</taxon>
    </lineage>
</organism>
<dbReference type="Proteomes" id="UP000054532">
    <property type="component" value="Unassembled WGS sequence"/>
</dbReference>
<feature type="compositionally biased region" description="Basic and acidic residues" evidence="1">
    <location>
        <begin position="15"/>
        <end position="25"/>
    </location>
</feature>
<dbReference type="EMBL" id="KI681580">
    <property type="protein sequence ID" value="ETL85652.1"/>
    <property type="molecule type" value="Genomic_DNA"/>
</dbReference>
<accession>W2MT53</accession>
<gene>
    <name evidence="3" type="ORF">L914_14981</name>
    <name evidence="2" type="ORF">L917_14847</name>
</gene>
<dbReference type="AlphaFoldDB" id="W2MT53"/>
<evidence type="ECO:0000313" key="2">
    <source>
        <dbReference type="EMBL" id="ETL85652.1"/>
    </source>
</evidence>
<dbReference type="EMBL" id="KI694841">
    <property type="protein sequence ID" value="ETM38808.1"/>
    <property type="molecule type" value="Genomic_DNA"/>
</dbReference>